<keyword evidence="2" id="KW-1185">Reference proteome</keyword>
<name>A0ACC2GVE6_DALPE</name>
<sequence>MFSIPPYPEEKQQGNYAIDFRTLAAKSTWNTGSLFGAFLNGLSEEIKDELATRELPATLKALIFLAIRMDSRLRERERERKELLGGKLQALLFSPLSQQPGSAGGLSFREFPRSPEVLRERTEAVQPEPMQLGRAKMSPAERQQRISRCLRSAQPTLTELAGGVQGAVDLSAVPKEYMGLQEVFSKSRALSLPPHRPYDCAITLMTGKLPPSGRIYCLSGPETKAMEAYINSGE</sequence>
<protein>
    <submittedName>
        <fullName evidence="1">Uncharacterized protein</fullName>
    </submittedName>
</protein>
<accession>A0ACC2GVE6</accession>
<evidence type="ECO:0000313" key="2">
    <source>
        <dbReference type="Proteomes" id="UP001157502"/>
    </source>
</evidence>
<dbReference type="EMBL" id="CM055735">
    <property type="protein sequence ID" value="KAJ8007661.1"/>
    <property type="molecule type" value="Genomic_DNA"/>
</dbReference>
<reference evidence="1" key="1">
    <citation type="submission" date="2021-05" db="EMBL/GenBank/DDBJ databases">
        <authorList>
            <person name="Pan Q."/>
            <person name="Jouanno E."/>
            <person name="Zahm M."/>
            <person name="Klopp C."/>
            <person name="Cabau C."/>
            <person name="Louis A."/>
            <person name="Berthelot C."/>
            <person name="Parey E."/>
            <person name="Roest Crollius H."/>
            <person name="Montfort J."/>
            <person name="Robinson-Rechavi M."/>
            <person name="Bouchez O."/>
            <person name="Lampietro C."/>
            <person name="Lopez Roques C."/>
            <person name="Donnadieu C."/>
            <person name="Postlethwait J."/>
            <person name="Bobe J."/>
            <person name="Dillon D."/>
            <person name="Chandos A."/>
            <person name="von Hippel F."/>
            <person name="Guiguen Y."/>
        </authorList>
    </citation>
    <scope>NUCLEOTIDE SEQUENCE</scope>
    <source>
        <strain evidence="1">YG-Jan2019</strain>
    </source>
</reference>
<dbReference type="Proteomes" id="UP001157502">
    <property type="component" value="Chromosome 8"/>
</dbReference>
<proteinExistence type="predicted"/>
<evidence type="ECO:0000313" key="1">
    <source>
        <dbReference type="EMBL" id="KAJ8007661.1"/>
    </source>
</evidence>
<organism evidence="1 2">
    <name type="scientific">Dallia pectoralis</name>
    <name type="common">Alaska blackfish</name>
    <dbReference type="NCBI Taxonomy" id="75939"/>
    <lineage>
        <taxon>Eukaryota</taxon>
        <taxon>Metazoa</taxon>
        <taxon>Chordata</taxon>
        <taxon>Craniata</taxon>
        <taxon>Vertebrata</taxon>
        <taxon>Euteleostomi</taxon>
        <taxon>Actinopterygii</taxon>
        <taxon>Neopterygii</taxon>
        <taxon>Teleostei</taxon>
        <taxon>Protacanthopterygii</taxon>
        <taxon>Esociformes</taxon>
        <taxon>Umbridae</taxon>
        <taxon>Dallia</taxon>
    </lineage>
</organism>
<gene>
    <name evidence="1" type="ORF">DPEC_G00096480</name>
</gene>
<comment type="caution">
    <text evidence="1">The sequence shown here is derived from an EMBL/GenBank/DDBJ whole genome shotgun (WGS) entry which is preliminary data.</text>
</comment>